<name>A0A381YIQ7_9ZZZZ</name>
<evidence type="ECO:0000259" key="1">
    <source>
        <dbReference type="Pfam" id="PF02771"/>
    </source>
</evidence>
<dbReference type="InterPro" id="IPR009100">
    <property type="entry name" value="AcylCoA_DH/oxidase_NM_dom_sf"/>
</dbReference>
<evidence type="ECO:0000313" key="2">
    <source>
        <dbReference type="EMBL" id="SVA76482.1"/>
    </source>
</evidence>
<feature type="non-terminal residue" evidence="2">
    <location>
        <position position="72"/>
    </location>
</feature>
<dbReference type="GO" id="GO:0050660">
    <property type="term" value="F:flavin adenine dinucleotide binding"/>
    <property type="evidence" value="ECO:0007669"/>
    <property type="project" value="InterPro"/>
</dbReference>
<dbReference type="EMBL" id="UINC01018250">
    <property type="protein sequence ID" value="SVA76482.1"/>
    <property type="molecule type" value="Genomic_DNA"/>
</dbReference>
<dbReference type="SUPFAM" id="SSF56645">
    <property type="entry name" value="Acyl-CoA dehydrogenase NM domain-like"/>
    <property type="match status" value="1"/>
</dbReference>
<organism evidence="2">
    <name type="scientific">marine metagenome</name>
    <dbReference type="NCBI Taxonomy" id="408172"/>
    <lineage>
        <taxon>unclassified sequences</taxon>
        <taxon>metagenomes</taxon>
        <taxon>ecological metagenomes</taxon>
    </lineage>
</organism>
<reference evidence="2" key="1">
    <citation type="submission" date="2018-05" db="EMBL/GenBank/DDBJ databases">
        <authorList>
            <person name="Lanie J.A."/>
            <person name="Ng W.-L."/>
            <person name="Kazmierczak K.M."/>
            <person name="Andrzejewski T.M."/>
            <person name="Davidsen T.M."/>
            <person name="Wayne K.J."/>
            <person name="Tettelin H."/>
            <person name="Glass J.I."/>
            <person name="Rusch D."/>
            <person name="Podicherti R."/>
            <person name="Tsui H.-C.T."/>
            <person name="Winkler M.E."/>
        </authorList>
    </citation>
    <scope>NUCLEOTIDE SEQUENCE</scope>
</reference>
<protein>
    <recommendedName>
        <fullName evidence="1">Acyl-CoA dehydrogenase/oxidase N-terminal domain-containing protein</fullName>
    </recommendedName>
</protein>
<dbReference type="InterPro" id="IPR013786">
    <property type="entry name" value="AcylCoA_DH/ox_N"/>
</dbReference>
<dbReference type="GO" id="GO:0016627">
    <property type="term" value="F:oxidoreductase activity, acting on the CH-CH group of donors"/>
    <property type="evidence" value="ECO:0007669"/>
    <property type="project" value="InterPro"/>
</dbReference>
<accession>A0A381YIQ7</accession>
<feature type="domain" description="Acyl-CoA dehydrogenase/oxidase N-terminal" evidence="1">
    <location>
        <begin position="7"/>
        <end position="72"/>
    </location>
</feature>
<dbReference type="Gene3D" id="1.10.540.10">
    <property type="entry name" value="Acyl-CoA dehydrogenase/oxidase, N-terminal domain"/>
    <property type="match status" value="1"/>
</dbReference>
<dbReference type="InterPro" id="IPR037069">
    <property type="entry name" value="AcylCoA_DH/ox_N_sf"/>
</dbReference>
<dbReference type="Pfam" id="PF02771">
    <property type="entry name" value="Acyl-CoA_dh_N"/>
    <property type="match status" value="1"/>
</dbReference>
<proteinExistence type="predicted"/>
<dbReference type="AlphaFoldDB" id="A0A381YIQ7"/>
<sequence>MNYSLPEETLILQETVRRFVENELIPLEQELPDRSNSFQLPEKLHAELTAKVREMGLAARDVPEDAGGAGLG</sequence>
<gene>
    <name evidence="2" type="ORF">METZ01_LOCUS129336</name>
</gene>